<gene>
    <name evidence="8" type="ORF">CHF27_006955</name>
</gene>
<feature type="transmembrane region" description="Helical" evidence="6">
    <location>
        <begin position="108"/>
        <end position="130"/>
    </location>
</feature>
<keyword evidence="4 6" id="KW-1133">Transmembrane helix</keyword>
<proteinExistence type="inferred from homology"/>
<comment type="similarity">
    <text evidence="2">Belongs to the GtrA family.</text>
</comment>
<dbReference type="GO" id="GO:0005886">
    <property type="term" value="C:plasma membrane"/>
    <property type="evidence" value="ECO:0007669"/>
    <property type="project" value="TreeGrafter"/>
</dbReference>
<reference evidence="8 9" key="1">
    <citation type="journal article" date="2017" name="Genome Announc.">
        <title>Draft Genome Sequence of Romboutsia maritimum sp. nov. Strain CCRI-22766(T), Isolated from Coastal Estuarine Mud.</title>
        <authorList>
            <person name="Maheux A.F."/>
            <person name="Boudreau D.K."/>
            <person name="Berube E."/>
            <person name="Boissinot M."/>
            <person name="Raymond F."/>
            <person name="Brodeur S."/>
            <person name="Corbeil J."/>
            <person name="Brightwell G."/>
            <person name="Broda D."/>
            <person name="Omar R.F."/>
            <person name="Bergeron M.G."/>
        </authorList>
    </citation>
    <scope>NUCLEOTIDE SEQUENCE [LARGE SCALE GENOMIC DNA]</scope>
    <source>
        <strain evidence="8 9">CCRI-22766</strain>
    </source>
</reference>
<feature type="transmembrane region" description="Helical" evidence="6">
    <location>
        <begin position="20"/>
        <end position="38"/>
    </location>
</feature>
<dbReference type="EMBL" id="NOJZ02000009">
    <property type="protein sequence ID" value="RDY23668.1"/>
    <property type="molecule type" value="Genomic_DNA"/>
</dbReference>
<evidence type="ECO:0000259" key="7">
    <source>
        <dbReference type="Pfam" id="PF04138"/>
    </source>
</evidence>
<dbReference type="InterPro" id="IPR051401">
    <property type="entry name" value="GtrA_CellWall_Glycosyl"/>
</dbReference>
<feature type="transmembrane region" description="Helical" evidence="6">
    <location>
        <begin position="44"/>
        <end position="62"/>
    </location>
</feature>
<organism evidence="8 9">
    <name type="scientific">Romboutsia maritimum</name>
    <dbReference type="NCBI Taxonomy" id="2020948"/>
    <lineage>
        <taxon>Bacteria</taxon>
        <taxon>Bacillati</taxon>
        <taxon>Bacillota</taxon>
        <taxon>Clostridia</taxon>
        <taxon>Peptostreptococcales</taxon>
        <taxon>Peptostreptococcaceae</taxon>
        <taxon>Romboutsia</taxon>
    </lineage>
</organism>
<dbReference type="PANTHER" id="PTHR38459">
    <property type="entry name" value="PROPHAGE BACTOPRENOL-LINKED GLUCOSE TRANSLOCASE HOMOLOG"/>
    <property type="match status" value="1"/>
</dbReference>
<feature type="transmembrane region" description="Helical" evidence="6">
    <location>
        <begin position="83"/>
        <end position="102"/>
    </location>
</feature>
<comment type="caution">
    <text evidence="8">The sequence shown here is derived from an EMBL/GenBank/DDBJ whole genome shotgun (WGS) entry which is preliminary data.</text>
</comment>
<evidence type="ECO:0000256" key="1">
    <source>
        <dbReference type="ARBA" id="ARBA00004141"/>
    </source>
</evidence>
<dbReference type="Pfam" id="PF04138">
    <property type="entry name" value="GtrA_DPMS_TM"/>
    <property type="match status" value="1"/>
</dbReference>
<evidence type="ECO:0000256" key="2">
    <source>
        <dbReference type="ARBA" id="ARBA00009399"/>
    </source>
</evidence>
<evidence type="ECO:0000313" key="8">
    <source>
        <dbReference type="EMBL" id="RDY23668.1"/>
    </source>
</evidence>
<sequence>MTHNFKNLKHKIIEYIKFNIIGISNFLISQMVYLLLFLKLKLNYILAYTITSVLSIIAAYFLNSKFTFKENKLSLKKFYLTGLVYIFEYILNLGIIILMIKYLSFSKIIAPLIAPLFSTPLIFFLMRFVIKKK</sequence>
<evidence type="ECO:0000256" key="5">
    <source>
        <dbReference type="ARBA" id="ARBA00023136"/>
    </source>
</evidence>
<dbReference type="GO" id="GO:0000271">
    <property type="term" value="P:polysaccharide biosynthetic process"/>
    <property type="evidence" value="ECO:0007669"/>
    <property type="project" value="InterPro"/>
</dbReference>
<keyword evidence="5 6" id="KW-0472">Membrane</keyword>
<dbReference type="Proteomes" id="UP000243494">
    <property type="component" value="Unassembled WGS sequence"/>
</dbReference>
<evidence type="ECO:0000313" key="9">
    <source>
        <dbReference type="Proteomes" id="UP000243494"/>
    </source>
</evidence>
<dbReference type="PANTHER" id="PTHR38459:SF1">
    <property type="entry name" value="PROPHAGE BACTOPRENOL-LINKED GLUCOSE TRANSLOCASE HOMOLOG"/>
    <property type="match status" value="1"/>
</dbReference>
<feature type="domain" description="GtrA/DPMS transmembrane" evidence="7">
    <location>
        <begin position="17"/>
        <end position="130"/>
    </location>
</feature>
<dbReference type="AlphaFoldDB" id="A0A371IT50"/>
<dbReference type="InterPro" id="IPR007267">
    <property type="entry name" value="GtrA_DPMS_TM"/>
</dbReference>
<keyword evidence="3 6" id="KW-0812">Transmembrane</keyword>
<evidence type="ECO:0000256" key="4">
    <source>
        <dbReference type="ARBA" id="ARBA00022989"/>
    </source>
</evidence>
<comment type="subcellular location">
    <subcellularLocation>
        <location evidence="1">Membrane</location>
        <topology evidence="1">Multi-pass membrane protein</topology>
    </subcellularLocation>
</comment>
<protein>
    <submittedName>
        <fullName evidence="8">GtrA family protein</fullName>
    </submittedName>
</protein>
<evidence type="ECO:0000256" key="3">
    <source>
        <dbReference type="ARBA" id="ARBA00022692"/>
    </source>
</evidence>
<name>A0A371IT50_9FIRM</name>
<evidence type="ECO:0000256" key="6">
    <source>
        <dbReference type="SAM" id="Phobius"/>
    </source>
</evidence>
<accession>A0A371IT50</accession>
<dbReference type="OrthoDB" id="1752695at2"/>
<keyword evidence="9" id="KW-1185">Reference proteome</keyword>
<dbReference type="RefSeq" id="WP_095405869.1">
    <property type="nucleotide sequence ID" value="NZ_NOJZ02000009.1"/>
</dbReference>